<dbReference type="EMBL" id="CAJNOM010000097">
    <property type="protein sequence ID" value="CAF1040246.1"/>
    <property type="molecule type" value="Genomic_DNA"/>
</dbReference>
<dbReference type="SUPFAM" id="SSF81321">
    <property type="entry name" value="Family A G protein-coupled receptor-like"/>
    <property type="match status" value="1"/>
</dbReference>
<keyword evidence="2 8" id="KW-0812">Transmembrane</keyword>
<dbReference type="InterPro" id="IPR000276">
    <property type="entry name" value="GPCR_Rhodpsn"/>
</dbReference>
<feature type="transmembrane region" description="Helical" evidence="8">
    <location>
        <begin position="111"/>
        <end position="132"/>
    </location>
</feature>
<dbReference type="GO" id="GO:0005886">
    <property type="term" value="C:plasma membrane"/>
    <property type="evidence" value="ECO:0007669"/>
    <property type="project" value="TreeGrafter"/>
</dbReference>
<dbReference type="OrthoDB" id="9990906at2759"/>
<evidence type="ECO:0000256" key="5">
    <source>
        <dbReference type="ARBA" id="ARBA00023136"/>
    </source>
</evidence>
<feature type="transmembrane region" description="Helical" evidence="8">
    <location>
        <begin position="254"/>
        <end position="277"/>
    </location>
</feature>
<dbReference type="InterPro" id="IPR017452">
    <property type="entry name" value="GPCR_Rhodpsn_7TM"/>
</dbReference>
<evidence type="ECO:0000256" key="4">
    <source>
        <dbReference type="ARBA" id="ARBA00023040"/>
    </source>
</evidence>
<evidence type="ECO:0000256" key="2">
    <source>
        <dbReference type="ARBA" id="ARBA00022692"/>
    </source>
</evidence>
<dbReference type="PROSITE" id="PS50262">
    <property type="entry name" value="G_PROTEIN_RECEP_F1_2"/>
    <property type="match status" value="1"/>
</dbReference>
<gene>
    <name evidence="10" type="ORF">BJG266_LOCUS4599</name>
    <name evidence="11" type="ORF">QVE165_LOCUS17033</name>
</gene>
<dbReference type="EMBL" id="CAJNOI010000011">
    <property type="protein sequence ID" value="CAF0789596.1"/>
    <property type="molecule type" value="Genomic_DNA"/>
</dbReference>
<evidence type="ECO:0000256" key="7">
    <source>
        <dbReference type="ARBA" id="ARBA00023224"/>
    </source>
</evidence>
<dbReference type="GO" id="GO:0004930">
    <property type="term" value="F:G protein-coupled receptor activity"/>
    <property type="evidence" value="ECO:0007669"/>
    <property type="project" value="UniProtKB-KW"/>
</dbReference>
<keyword evidence="12" id="KW-1185">Reference proteome</keyword>
<evidence type="ECO:0000256" key="6">
    <source>
        <dbReference type="ARBA" id="ARBA00023170"/>
    </source>
</evidence>
<evidence type="ECO:0000313" key="12">
    <source>
        <dbReference type="Proteomes" id="UP000663832"/>
    </source>
</evidence>
<dbReference type="Gene3D" id="1.20.1070.10">
    <property type="entry name" value="Rhodopsin 7-helix transmembrane proteins"/>
    <property type="match status" value="1"/>
</dbReference>
<feature type="domain" description="G-protein coupled receptors family 1 profile" evidence="9">
    <location>
        <begin position="48"/>
        <end position="314"/>
    </location>
</feature>
<keyword evidence="6" id="KW-0675">Receptor</keyword>
<feature type="transmembrane region" description="Helical" evidence="8">
    <location>
        <begin position="30"/>
        <end position="57"/>
    </location>
</feature>
<dbReference type="PRINTS" id="PR00237">
    <property type="entry name" value="GPCRRHODOPSN"/>
</dbReference>
<evidence type="ECO:0000313" key="10">
    <source>
        <dbReference type="EMBL" id="CAF0789596.1"/>
    </source>
</evidence>
<dbReference type="AlphaFoldDB" id="A0A813S3F9"/>
<accession>A0A813S3F9</accession>
<organism evidence="10 13">
    <name type="scientific">Adineta steineri</name>
    <dbReference type="NCBI Taxonomy" id="433720"/>
    <lineage>
        <taxon>Eukaryota</taxon>
        <taxon>Metazoa</taxon>
        <taxon>Spiralia</taxon>
        <taxon>Gnathifera</taxon>
        <taxon>Rotifera</taxon>
        <taxon>Eurotatoria</taxon>
        <taxon>Bdelloidea</taxon>
        <taxon>Adinetida</taxon>
        <taxon>Adinetidae</taxon>
        <taxon>Adineta</taxon>
    </lineage>
</organism>
<keyword evidence="5 8" id="KW-0472">Membrane</keyword>
<dbReference type="Proteomes" id="UP000663832">
    <property type="component" value="Unassembled WGS sequence"/>
</dbReference>
<reference evidence="10" key="1">
    <citation type="submission" date="2021-02" db="EMBL/GenBank/DDBJ databases">
        <authorList>
            <person name="Nowell W R."/>
        </authorList>
    </citation>
    <scope>NUCLEOTIDE SEQUENCE</scope>
</reference>
<protein>
    <recommendedName>
        <fullName evidence="9">G-protein coupled receptors family 1 profile domain-containing protein</fullName>
    </recommendedName>
</protein>
<keyword evidence="4" id="KW-0297">G-protein coupled receptor</keyword>
<evidence type="ECO:0000313" key="13">
    <source>
        <dbReference type="Proteomes" id="UP000663877"/>
    </source>
</evidence>
<feature type="transmembrane region" description="Helical" evidence="8">
    <location>
        <begin position="297"/>
        <end position="316"/>
    </location>
</feature>
<evidence type="ECO:0000256" key="8">
    <source>
        <dbReference type="SAM" id="Phobius"/>
    </source>
</evidence>
<keyword evidence="3 8" id="KW-1133">Transmembrane helix</keyword>
<keyword evidence="7" id="KW-0807">Transducer</keyword>
<feature type="transmembrane region" description="Helical" evidence="8">
    <location>
        <begin position="69"/>
        <end position="86"/>
    </location>
</feature>
<evidence type="ECO:0000313" key="11">
    <source>
        <dbReference type="EMBL" id="CAF1040246.1"/>
    </source>
</evidence>
<dbReference type="PANTHER" id="PTHR24243">
    <property type="entry name" value="G-PROTEIN COUPLED RECEPTOR"/>
    <property type="match status" value="1"/>
</dbReference>
<dbReference type="Proteomes" id="UP000663877">
    <property type="component" value="Unassembled WGS sequence"/>
</dbReference>
<name>A0A813S3F9_9BILA</name>
<feature type="transmembrane region" description="Helical" evidence="8">
    <location>
        <begin position="205"/>
        <end position="228"/>
    </location>
</feature>
<feature type="transmembrane region" description="Helical" evidence="8">
    <location>
        <begin position="153"/>
        <end position="173"/>
    </location>
</feature>
<dbReference type="PANTHER" id="PTHR24243:SF230">
    <property type="entry name" value="G-PROTEIN COUPLED RECEPTORS FAMILY 1 PROFILE DOMAIN-CONTAINING PROTEIN"/>
    <property type="match status" value="1"/>
</dbReference>
<evidence type="ECO:0000259" key="9">
    <source>
        <dbReference type="PROSITE" id="PS50262"/>
    </source>
</evidence>
<comment type="caution">
    <text evidence="10">The sequence shown here is derived from an EMBL/GenBank/DDBJ whole genome shotgun (WGS) entry which is preliminary data.</text>
</comment>
<evidence type="ECO:0000256" key="3">
    <source>
        <dbReference type="ARBA" id="ARBA00022989"/>
    </source>
</evidence>
<dbReference type="Pfam" id="PF00001">
    <property type="entry name" value="7tm_1"/>
    <property type="match status" value="1"/>
</dbReference>
<evidence type="ECO:0000256" key="1">
    <source>
        <dbReference type="ARBA" id="ARBA00004141"/>
    </source>
</evidence>
<proteinExistence type="predicted"/>
<comment type="subcellular location">
    <subcellularLocation>
        <location evidence="1">Membrane</location>
        <topology evidence="1">Multi-pass membrane protein</topology>
    </subcellularLocation>
</comment>
<sequence length="403" mass="48029">MTTNSTPLVTVGYMINETTQVSKTSHYLFIIHYLSIYALVLIIIGTVGNLLTIIVLLRRHLRRFVTVRWLIAVSICDIISLYGWNLNNFYKFNVSSRNSNIEDISLFHCRFISYMTFVALQLSSWCLTAVSLDRALNLYWPQWKRLYGRIRYTKYYIMFLTTICLALNSHILFLNGYRTSTGIITCYSTRSNPDYIYPQWERVHLVLYNLCPFAIMLICNTYIIFVTVRSSRTQQTELTPAKLQRKSLERYRQFTALLIIVTFAFVLLTLPACIYFVFFRNYFVTKAHRTYRFMVQIFLNSIQFTSHGINFFLYCFSAKSFRHELHGMFRELLTSCQCKCRLSLKDNRQHDHIRQYINNNNNNIEPIIQHQQLLYNRDMQMNRYKFNFFPEFKSTSDKNPNWV</sequence>